<gene>
    <name evidence="2" type="ORF">B0T21DRAFT_406654</name>
</gene>
<dbReference type="InterPro" id="IPR046676">
    <property type="entry name" value="DUF6546"/>
</dbReference>
<reference evidence="2" key="1">
    <citation type="submission" date="2023-06" db="EMBL/GenBank/DDBJ databases">
        <title>Genome-scale phylogeny and comparative genomics of the fungal order Sordariales.</title>
        <authorList>
            <consortium name="Lawrence Berkeley National Laboratory"/>
            <person name="Hensen N."/>
            <person name="Bonometti L."/>
            <person name="Westerberg I."/>
            <person name="Brannstrom I.O."/>
            <person name="Guillou S."/>
            <person name="Cros-Aarteil S."/>
            <person name="Calhoun S."/>
            <person name="Haridas S."/>
            <person name="Kuo A."/>
            <person name="Mondo S."/>
            <person name="Pangilinan J."/>
            <person name="Riley R."/>
            <person name="Labutti K."/>
            <person name="Andreopoulos B."/>
            <person name="Lipzen A."/>
            <person name="Chen C."/>
            <person name="Yanf M."/>
            <person name="Daum C."/>
            <person name="Ng V."/>
            <person name="Clum A."/>
            <person name="Steindorff A."/>
            <person name="Ohm R."/>
            <person name="Martin F."/>
            <person name="Silar P."/>
            <person name="Natvig D."/>
            <person name="Lalanne C."/>
            <person name="Gautier V."/>
            <person name="Ament-Velasquez S.L."/>
            <person name="Kruys A."/>
            <person name="Hutchinson M.I."/>
            <person name="Powell A.J."/>
            <person name="Barry K."/>
            <person name="Miller A.N."/>
            <person name="Grigoriev I.V."/>
            <person name="Debuchy R."/>
            <person name="Gladieux P."/>
            <person name="Thoren M.H."/>
            <person name="Johannesson H."/>
        </authorList>
    </citation>
    <scope>NUCLEOTIDE SEQUENCE</scope>
    <source>
        <strain evidence="2">CBS 540.89</strain>
    </source>
</reference>
<protein>
    <recommendedName>
        <fullName evidence="1">DUF6546 domain-containing protein</fullName>
    </recommendedName>
</protein>
<keyword evidence="3" id="KW-1185">Reference proteome</keyword>
<sequence>MLEKAGIVALQMPKLDVMELWNGRRGLACVFRYQASGNCAGQKAKITWRSNWHLKLEPRVRQAWEAVAVQRDHREGKFNVVEDPVILYFGKDKIRSHGDAIHHLQLVNEVIRPVSLWQIRYESQFLILDD</sequence>
<accession>A0AA40EYX8</accession>
<dbReference type="EMBL" id="JAUKTV010000001">
    <property type="protein sequence ID" value="KAK0748114.1"/>
    <property type="molecule type" value="Genomic_DNA"/>
</dbReference>
<evidence type="ECO:0000313" key="3">
    <source>
        <dbReference type="Proteomes" id="UP001172159"/>
    </source>
</evidence>
<organism evidence="2 3">
    <name type="scientific">Apiosordaria backusii</name>
    <dbReference type="NCBI Taxonomy" id="314023"/>
    <lineage>
        <taxon>Eukaryota</taxon>
        <taxon>Fungi</taxon>
        <taxon>Dikarya</taxon>
        <taxon>Ascomycota</taxon>
        <taxon>Pezizomycotina</taxon>
        <taxon>Sordariomycetes</taxon>
        <taxon>Sordariomycetidae</taxon>
        <taxon>Sordariales</taxon>
        <taxon>Lasiosphaeriaceae</taxon>
        <taxon>Apiosordaria</taxon>
    </lineage>
</organism>
<dbReference type="Proteomes" id="UP001172159">
    <property type="component" value="Unassembled WGS sequence"/>
</dbReference>
<proteinExistence type="predicted"/>
<name>A0AA40EYX8_9PEZI</name>
<evidence type="ECO:0000259" key="1">
    <source>
        <dbReference type="Pfam" id="PF20183"/>
    </source>
</evidence>
<feature type="domain" description="DUF6546" evidence="1">
    <location>
        <begin position="1"/>
        <end position="112"/>
    </location>
</feature>
<dbReference type="AlphaFoldDB" id="A0AA40EYX8"/>
<evidence type="ECO:0000313" key="2">
    <source>
        <dbReference type="EMBL" id="KAK0748114.1"/>
    </source>
</evidence>
<dbReference type="Pfam" id="PF20183">
    <property type="entry name" value="DUF6546"/>
    <property type="match status" value="1"/>
</dbReference>
<comment type="caution">
    <text evidence="2">The sequence shown here is derived from an EMBL/GenBank/DDBJ whole genome shotgun (WGS) entry which is preliminary data.</text>
</comment>